<keyword evidence="3" id="KW-1185">Reference proteome</keyword>
<sequence>MERHEKRSPDVERHGAEIRGNRRTDVESKRETEKSRDVIAGEEQSCHEVG</sequence>
<proteinExistence type="predicted"/>
<comment type="caution">
    <text evidence="2">The sequence shown here is derived from an EMBL/GenBank/DDBJ whole genome shotgun (WGS) entry which is preliminary data.</text>
</comment>
<name>A0ABQ7DR38_BRACR</name>
<organism evidence="2 3">
    <name type="scientific">Brassica cretica</name>
    <name type="common">Mustard</name>
    <dbReference type="NCBI Taxonomy" id="69181"/>
    <lineage>
        <taxon>Eukaryota</taxon>
        <taxon>Viridiplantae</taxon>
        <taxon>Streptophyta</taxon>
        <taxon>Embryophyta</taxon>
        <taxon>Tracheophyta</taxon>
        <taxon>Spermatophyta</taxon>
        <taxon>Magnoliopsida</taxon>
        <taxon>eudicotyledons</taxon>
        <taxon>Gunneridae</taxon>
        <taxon>Pentapetalae</taxon>
        <taxon>rosids</taxon>
        <taxon>malvids</taxon>
        <taxon>Brassicales</taxon>
        <taxon>Brassicaceae</taxon>
        <taxon>Brassiceae</taxon>
        <taxon>Brassica</taxon>
    </lineage>
</organism>
<dbReference type="EMBL" id="QGKV02000649">
    <property type="protein sequence ID" value="KAF3580119.1"/>
    <property type="molecule type" value="Genomic_DNA"/>
</dbReference>
<feature type="region of interest" description="Disordered" evidence="1">
    <location>
        <begin position="1"/>
        <end position="50"/>
    </location>
</feature>
<reference evidence="2 3" key="1">
    <citation type="journal article" date="2020" name="BMC Genomics">
        <title>Intraspecific diversification of the crop wild relative Brassica cretica Lam. using demographic model selection.</title>
        <authorList>
            <person name="Kioukis A."/>
            <person name="Michalopoulou V.A."/>
            <person name="Briers L."/>
            <person name="Pirintsos S."/>
            <person name="Studholme D.J."/>
            <person name="Pavlidis P."/>
            <person name="Sarris P.F."/>
        </authorList>
    </citation>
    <scope>NUCLEOTIDE SEQUENCE [LARGE SCALE GENOMIC DNA]</scope>
    <source>
        <strain evidence="3">cv. PFS-1207/04</strain>
    </source>
</reference>
<evidence type="ECO:0000313" key="2">
    <source>
        <dbReference type="EMBL" id="KAF3580119.1"/>
    </source>
</evidence>
<protein>
    <submittedName>
        <fullName evidence="2">Uncharacterized protein</fullName>
    </submittedName>
</protein>
<dbReference type="Proteomes" id="UP000266723">
    <property type="component" value="Unassembled WGS sequence"/>
</dbReference>
<evidence type="ECO:0000313" key="3">
    <source>
        <dbReference type="Proteomes" id="UP000266723"/>
    </source>
</evidence>
<evidence type="ECO:0000256" key="1">
    <source>
        <dbReference type="SAM" id="MobiDB-lite"/>
    </source>
</evidence>
<gene>
    <name evidence="2" type="ORF">DY000_02029230</name>
</gene>
<accession>A0ABQ7DR38</accession>